<dbReference type="Pfam" id="PF05147">
    <property type="entry name" value="LANC_like"/>
    <property type="match status" value="1"/>
</dbReference>
<dbReference type="GO" id="GO:0005975">
    <property type="term" value="P:carbohydrate metabolic process"/>
    <property type="evidence" value="ECO:0007669"/>
    <property type="project" value="InterPro"/>
</dbReference>
<accession>A0A6I9S5A2</accession>
<dbReference type="Gene3D" id="1.50.10.10">
    <property type="match status" value="1"/>
</dbReference>
<dbReference type="Proteomes" id="UP000504607">
    <property type="component" value="Chromosome 13"/>
</dbReference>
<gene>
    <name evidence="3" type="primary">LOC105056775</name>
</gene>
<dbReference type="SMART" id="SM01260">
    <property type="entry name" value="LANC_like"/>
    <property type="match status" value="1"/>
</dbReference>
<dbReference type="InParanoid" id="A0A6I9S5A2"/>
<dbReference type="GeneID" id="105056775"/>
<proteinExistence type="inferred from homology"/>
<evidence type="ECO:0000256" key="1">
    <source>
        <dbReference type="ARBA" id="ARBA00007179"/>
    </source>
</evidence>
<protein>
    <submittedName>
        <fullName evidence="3">LanC-like protein GCL1</fullName>
    </submittedName>
</protein>
<dbReference type="GO" id="GO:0005886">
    <property type="term" value="C:plasma membrane"/>
    <property type="evidence" value="ECO:0007669"/>
    <property type="project" value="TreeGrafter"/>
</dbReference>
<dbReference type="RefSeq" id="XP_010937380.1">
    <property type="nucleotide sequence ID" value="XM_010939078.3"/>
</dbReference>
<dbReference type="PRINTS" id="PR01950">
    <property type="entry name" value="LANCSUPER"/>
</dbReference>
<dbReference type="SUPFAM" id="SSF158745">
    <property type="entry name" value="LanC-like"/>
    <property type="match status" value="1"/>
</dbReference>
<dbReference type="CDD" id="cd04794">
    <property type="entry name" value="euk_LANCL"/>
    <property type="match status" value="1"/>
</dbReference>
<evidence type="ECO:0000313" key="3">
    <source>
        <dbReference type="RefSeq" id="XP_010937380.1"/>
    </source>
</evidence>
<dbReference type="PRINTS" id="PR01951">
    <property type="entry name" value="LANCEUKARYTE"/>
</dbReference>
<dbReference type="KEGG" id="egu:105056775"/>
<comment type="similarity">
    <text evidence="1">Belongs to the LanC-like protein family.</text>
</comment>
<dbReference type="AlphaFoldDB" id="A0A6I9S5A2"/>
<dbReference type="PANTHER" id="PTHR12736">
    <property type="entry name" value="LANC-LIKE PROTEIN"/>
    <property type="match status" value="1"/>
</dbReference>
<dbReference type="GO" id="GO:0031179">
    <property type="term" value="P:peptide modification"/>
    <property type="evidence" value="ECO:0007669"/>
    <property type="project" value="InterPro"/>
</dbReference>
<dbReference type="OrthoDB" id="10257263at2759"/>
<dbReference type="PANTHER" id="PTHR12736:SF25">
    <property type="entry name" value="LANC-LIKE PROTEIN GCL1"/>
    <property type="match status" value="1"/>
</dbReference>
<dbReference type="InterPro" id="IPR020464">
    <property type="entry name" value="LanC-like_prot_euk"/>
</dbReference>
<sequence length="414" mass="44960">MSSPTVSEMEHDEAVLRRMESLHVAVDLLPSSEAFLKAAISLKDQVLEATWKGSGGGRCIDPTAYVGLLGTAITCLRAYEVTGSPADLRLAAEIVDTCTAAARSYRRRVTFLCGRAGVYVLGAVAANYGEDTQRRKLFLDLFLEVAQERALPIGPEEGGLGMPYELLHGRAGFLYAALFINKHLGPGSIPAELLDPVVEAVLAGGRAGASDNPDCPLMYRWHGTRFWGAAHGLAGILHVLLHFRLNGSDREDVRKTVRYMVQNRFGHSGNYPSSEGNPRDKLVQWSHGAGGVAIMLCKAAQVFPDEREFRDAAIEAGEVVWKRGSNQKVGLADGIAGNAYAFLSLYQLTKEKVYLERAEAFAGSLYHNAFKLVARDQVNGGENTYSLFQGLAGVACLWFDLMTPESASFPGFEL</sequence>
<organism evidence="2 3">
    <name type="scientific">Elaeis guineensis var. tenera</name>
    <name type="common">Oil palm</name>
    <dbReference type="NCBI Taxonomy" id="51953"/>
    <lineage>
        <taxon>Eukaryota</taxon>
        <taxon>Viridiplantae</taxon>
        <taxon>Streptophyta</taxon>
        <taxon>Embryophyta</taxon>
        <taxon>Tracheophyta</taxon>
        <taxon>Spermatophyta</taxon>
        <taxon>Magnoliopsida</taxon>
        <taxon>Liliopsida</taxon>
        <taxon>Arecaceae</taxon>
        <taxon>Arecoideae</taxon>
        <taxon>Cocoseae</taxon>
        <taxon>Elaeidinae</taxon>
        <taxon>Elaeis</taxon>
    </lineage>
</organism>
<reference evidence="3" key="1">
    <citation type="submission" date="2025-08" db="UniProtKB">
        <authorList>
            <consortium name="RefSeq"/>
        </authorList>
    </citation>
    <scope>IDENTIFICATION</scope>
</reference>
<dbReference type="InterPro" id="IPR012341">
    <property type="entry name" value="6hp_glycosidase-like_sf"/>
</dbReference>
<dbReference type="InterPro" id="IPR007822">
    <property type="entry name" value="LANC-like"/>
</dbReference>
<evidence type="ECO:0000313" key="2">
    <source>
        <dbReference type="Proteomes" id="UP000504607"/>
    </source>
</evidence>
<name>A0A6I9S5A2_ELAGV</name>
<keyword evidence="2" id="KW-1185">Reference proteome</keyword>